<organism evidence="8 9">
    <name type="scientific">Hymenobacter glaciei</name>
    <dbReference type="NCBI Taxonomy" id="877209"/>
    <lineage>
        <taxon>Bacteria</taxon>
        <taxon>Pseudomonadati</taxon>
        <taxon>Bacteroidota</taxon>
        <taxon>Cytophagia</taxon>
        <taxon>Cytophagales</taxon>
        <taxon>Hymenobacteraceae</taxon>
        <taxon>Hymenobacter</taxon>
    </lineage>
</organism>
<keyword evidence="4 6" id="KW-1133">Transmembrane helix</keyword>
<dbReference type="Pfam" id="PF00892">
    <property type="entry name" value="EamA"/>
    <property type="match status" value="2"/>
</dbReference>
<dbReference type="InterPro" id="IPR000620">
    <property type="entry name" value="EamA_dom"/>
</dbReference>
<feature type="transmembrane region" description="Helical" evidence="6">
    <location>
        <begin position="235"/>
        <end position="253"/>
    </location>
</feature>
<evidence type="ECO:0000256" key="2">
    <source>
        <dbReference type="ARBA" id="ARBA00022475"/>
    </source>
</evidence>
<protein>
    <submittedName>
        <fullName evidence="8">DMT family transporter</fullName>
    </submittedName>
</protein>
<gene>
    <name evidence="8" type="ORF">GCM10022409_38230</name>
</gene>
<dbReference type="InterPro" id="IPR037185">
    <property type="entry name" value="EmrE-like"/>
</dbReference>
<evidence type="ECO:0000259" key="7">
    <source>
        <dbReference type="Pfam" id="PF00892"/>
    </source>
</evidence>
<feature type="transmembrane region" description="Helical" evidence="6">
    <location>
        <begin position="59"/>
        <end position="78"/>
    </location>
</feature>
<feature type="transmembrane region" description="Helical" evidence="6">
    <location>
        <begin position="115"/>
        <end position="134"/>
    </location>
</feature>
<dbReference type="PANTHER" id="PTHR32322:SF18">
    <property type="entry name" value="S-ADENOSYLMETHIONINE_S-ADENOSYLHOMOCYSTEINE TRANSPORTER"/>
    <property type="match status" value="1"/>
</dbReference>
<feature type="domain" description="EamA" evidence="7">
    <location>
        <begin position="1"/>
        <end position="129"/>
    </location>
</feature>
<evidence type="ECO:0000256" key="3">
    <source>
        <dbReference type="ARBA" id="ARBA00022692"/>
    </source>
</evidence>
<dbReference type="SUPFAM" id="SSF103481">
    <property type="entry name" value="Multidrug resistance efflux transporter EmrE"/>
    <property type="match status" value="2"/>
</dbReference>
<comment type="caution">
    <text evidence="8">The sequence shown here is derived from an EMBL/GenBank/DDBJ whole genome shotgun (WGS) entry which is preliminary data.</text>
</comment>
<dbReference type="InterPro" id="IPR050638">
    <property type="entry name" value="AA-Vitamin_Transporters"/>
</dbReference>
<feature type="transmembrane region" description="Helical" evidence="6">
    <location>
        <begin position="176"/>
        <end position="194"/>
    </location>
</feature>
<name>A0ABP7UN88_9BACT</name>
<keyword evidence="3 6" id="KW-0812">Transmembrane</keyword>
<comment type="subcellular location">
    <subcellularLocation>
        <location evidence="1">Cell membrane</location>
        <topology evidence="1">Multi-pass membrane protein</topology>
    </subcellularLocation>
</comment>
<reference evidence="9" key="1">
    <citation type="journal article" date="2019" name="Int. J. Syst. Evol. Microbiol.">
        <title>The Global Catalogue of Microorganisms (GCM) 10K type strain sequencing project: providing services to taxonomists for standard genome sequencing and annotation.</title>
        <authorList>
            <consortium name="The Broad Institute Genomics Platform"/>
            <consortium name="The Broad Institute Genome Sequencing Center for Infectious Disease"/>
            <person name="Wu L."/>
            <person name="Ma J."/>
        </authorList>
    </citation>
    <scope>NUCLEOTIDE SEQUENCE [LARGE SCALE GENOMIC DNA]</scope>
    <source>
        <strain evidence="9">JCM 17225</strain>
    </source>
</reference>
<proteinExistence type="predicted"/>
<feature type="domain" description="EamA" evidence="7">
    <location>
        <begin position="144"/>
        <end position="273"/>
    </location>
</feature>
<feature type="transmembrane region" description="Helical" evidence="6">
    <location>
        <begin position="84"/>
        <end position="103"/>
    </location>
</feature>
<feature type="transmembrane region" description="Helical" evidence="6">
    <location>
        <begin position="206"/>
        <end position="223"/>
    </location>
</feature>
<dbReference type="Proteomes" id="UP001501469">
    <property type="component" value="Unassembled WGS sequence"/>
</dbReference>
<evidence type="ECO:0000256" key="4">
    <source>
        <dbReference type="ARBA" id="ARBA00022989"/>
    </source>
</evidence>
<evidence type="ECO:0000256" key="1">
    <source>
        <dbReference type="ARBA" id="ARBA00004651"/>
    </source>
</evidence>
<feature type="transmembrane region" description="Helical" evidence="6">
    <location>
        <begin position="28"/>
        <end position="47"/>
    </location>
</feature>
<evidence type="ECO:0000313" key="9">
    <source>
        <dbReference type="Proteomes" id="UP001501469"/>
    </source>
</evidence>
<evidence type="ECO:0000256" key="6">
    <source>
        <dbReference type="SAM" id="Phobius"/>
    </source>
</evidence>
<keyword evidence="5 6" id="KW-0472">Membrane</keyword>
<keyword evidence="2" id="KW-1003">Cell membrane</keyword>
<accession>A0ABP7UN88</accession>
<feature type="transmembrane region" description="Helical" evidence="6">
    <location>
        <begin position="146"/>
        <end position="164"/>
    </location>
</feature>
<evidence type="ECO:0000313" key="8">
    <source>
        <dbReference type="EMBL" id="GAA4048189.1"/>
    </source>
</evidence>
<sequence>MLAVLLWTGNTLVTKAAAGLIAPAAIAFYRWLGAGLVLTPFVARAVWQQRAVVRAYWPKLALLGALSMAAYQGLAYEAARTTSVVNMGIIVALMPLFSSLLSAGLAHESLTANRVGSALLSLAGLVVLTTHGQWDTPGNGALHRGDVLMVLAVGSNALYGVLLRRWALPLSTWQQLYVQVGFGTLVLLPFWLLAPASPLTMRNAPLVGYAALAASIGAPYCWIRGVKVLGPARASLFMNLLPVLVALSAWVLLQEPLHLFHAVGGGLALAGVWWGNAAAAK</sequence>
<feature type="transmembrane region" description="Helical" evidence="6">
    <location>
        <begin position="259"/>
        <end position="279"/>
    </location>
</feature>
<dbReference type="PANTHER" id="PTHR32322">
    <property type="entry name" value="INNER MEMBRANE TRANSPORTER"/>
    <property type="match status" value="1"/>
</dbReference>
<dbReference type="RefSeq" id="WP_345057736.1">
    <property type="nucleotide sequence ID" value="NZ_BAABDK010000029.1"/>
</dbReference>
<keyword evidence="9" id="KW-1185">Reference proteome</keyword>
<evidence type="ECO:0000256" key="5">
    <source>
        <dbReference type="ARBA" id="ARBA00023136"/>
    </source>
</evidence>
<dbReference type="EMBL" id="BAABDK010000029">
    <property type="protein sequence ID" value="GAA4048189.1"/>
    <property type="molecule type" value="Genomic_DNA"/>
</dbReference>